<evidence type="ECO:0000256" key="1">
    <source>
        <dbReference type="ARBA" id="ARBA00009463"/>
    </source>
</evidence>
<dbReference type="PANTHER" id="PTHR48075">
    <property type="entry name" value="3-HYDROXYACYL-COA DEHYDROGENASE FAMILY PROTEIN"/>
    <property type="match status" value="1"/>
</dbReference>
<proteinExistence type="inferred from homology"/>
<name>A0A8J7V0U5_9PROT</name>
<protein>
    <submittedName>
        <fullName evidence="6">3-hydroxyacyl-CoA dehydrogenase family protein</fullName>
    </submittedName>
</protein>
<reference evidence="6" key="1">
    <citation type="submission" date="2021-04" db="EMBL/GenBank/DDBJ databases">
        <authorList>
            <person name="Zhang D.-C."/>
        </authorList>
    </citation>
    <scope>NUCLEOTIDE SEQUENCE</scope>
    <source>
        <strain evidence="6">CGMCC 1.15697</strain>
    </source>
</reference>
<dbReference type="Pfam" id="PF02737">
    <property type="entry name" value="3HCDH_N"/>
    <property type="match status" value="1"/>
</dbReference>
<dbReference type="InterPro" id="IPR013328">
    <property type="entry name" value="6PGD_dom2"/>
</dbReference>
<dbReference type="Pfam" id="PF00725">
    <property type="entry name" value="3HCDH"/>
    <property type="match status" value="1"/>
</dbReference>
<dbReference type="EMBL" id="JAGMWN010000001">
    <property type="protein sequence ID" value="MBP5855416.1"/>
    <property type="molecule type" value="Genomic_DNA"/>
</dbReference>
<evidence type="ECO:0000313" key="6">
    <source>
        <dbReference type="EMBL" id="MBP5855416.1"/>
    </source>
</evidence>
<evidence type="ECO:0000313" key="7">
    <source>
        <dbReference type="Proteomes" id="UP000672602"/>
    </source>
</evidence>
<keyword evidence="7" id="KW-1185">Reference proteome</keyword>
<dbReference type="InterPro" id="IPR022694">
    <property type="entry name" value="3-OHacyl-CoA_DH"/>
</dbReference>
<evidence type="ECO:0000256" key="3">
    <source>
        <dbReference type="PIRSR" id="PIRSR000105-1"/>
    </source>
</evidence>
<dbReference type="Gene3D" id="3.40.50.720">
    <property type="entry name" value="NAD(P)-binding Rossmann-like Domain"/>
    <property type="match status" value="1"/>
</dbReference>
<dbReference type="PANTHER" id="PTHR48075:SF5">
    <property type="entry name" value="3-HYDROXYBUTYRYL-COA DEHYDROGENASE"/>
    <property type="match status" value="1"/>
</dbReference>
<dbReference type="PIRSF" id="PIRSF000105">
    <property type="entry name" value="HCDH"/>
    <property type="match status" value="1"/>
</dbReference>
<dbReference type="InterPro" id="IPR006180">
    <property type="entry name" value="3-OHacyl-CoA_DH_CS"/>
</dbReference>
<dbReference type="RefSeq" id="WP_210680009.1">
    <property type="nucleotide sequence ID" value="NZ_JAGMWN010000001.1"/>
</dbReference>
<dbReference type="PROSITE" id="PS00067">
    <property type="entry name" value="3HCDH"/>
    <property type="match status" value="1"/>
</dbReference>
<keyword evidence="2" id="KW-0560">Oxidoreductase</keyword>
<feature type="domain" description="3-hydroxyacyl-CoA dehydrogenase C-terminal" evidence="4">
    <location>
        <begin position="188"/>
        <end position="283"/>
    </location>
</feature>
<evidence type="ECO:0000259" key="5">
    <source>
        <dbReference type="Pfam" id="PF02737"/>
    </source>
</evidence>
<evidence type="ECO:0000256" key="2">
    <source>
        <dbReference type="ARBA" id="ARBA00023002"/>
    </source>
</evidence>
<organism evidence="6 7">
    <name type="scientific">Marivibrio halodurans</name>
    <dbReference type="NCBI Taxonomy" id="2039722"/>
    <lineage>
        <taxon>Bacteria</taxon>
        <taxon>Pseudomonadati</taxon>
        <taxon>Pseudomonadota</taxon>
        <taxon>Alphaproteobacteria</taxon>
        <taxon>Rhodospirillales</taxon>
        <taxon>Rhodospirillaceae</taxon>
        <taxon>Marivibrio</taxon>
    </lineage>
</organism>
<comment type="similarity">
    <text evidence="1">Belongs to the 3-hydroxyacyl-CoA dehydrogenase family.</text>
</comment>
<dbReference type="InterPro" id="IPR036291">
    <property type="entry name" value="NAD(P)-bd_dom_sf"/>
</dbReference>
<comment type="caution">
    <text evidence="6">The sequence shown here is derived from an EMBL/GenBank/DDBJ whole genome shotgun (WGS) entry which is preliminary data.</text>
</comment>
<sequence length="287" mass="30989">MAIERIGVVGAGMMGAEIAYIFALSGASVKLSDASVEALARARARHEALLTKAVEKGAIDRDGADDVLMRLEGTTDLADFADRDMVIEAVFEDQEVKGGIFKRLDDILPADCLIASNTSSISISVLASYLSEARRPNFMGLHFFSPVSRMKLVEAISAFETDPAALKRAQDACEAAGKVAIPVKDVVGFAVNRLLMAFFIEANKLVEEGVATPEDIDTACRLGLGHPVGPFKLLDEVSNPLALQVMDILHDAYGERFHPPLLMKQMVHSGRHGRKAGRGWYDYRGGA</sequence>
<dbReference type="InterPro" id="IPR006176">
    <property type="entry name" value="3-OHacyl-CoA_DH_NAD-bd"/>
</dbReference>
<dbReference type="InterPro" id="IPR008927">
    <property type="entry name" value="6-PGluconate_DH-like_C_sf"/>
</dbReference>
<evidence type="ECO:0000259" key="4">
    <source>
        <dbReference type="Pfam" id="PF00725"/>
    </source>
</evidence>
<dbReference type="AlphaFoldDB" id="A0A8J7V0U5"/>
<dbReference type="GO" id="GO:0070403">
    <property type="term" value="F:NAD+ binding"/>
    <property type="evidence" value="ECO:0007669"/>
    <property type="project" value="InterPro"/>
</dbReference>
<dbReference type="FunFam" id="3.40.50.720:FF:000009">
    <property type="entry name" value="Fatty oxidation complex, alpha subunit"/>
    <property type="match status" value="1"/>
</dbReference>
<dbReference type="SUPFAM" id="SSF48179">
    <property type="entry name" value="6-phosphogluconate dehydrogenase C-terminal domain-like"/>
    <property type="match status" value="1"/>
</dbReference>
<dbReference type="GO" id="GO:0016616">
    <property type="term" value="F:oxidoreductase activity, acting on the CH-OH group of donors, NAD or NADP as acceptor"/>
    <property type="evidence" value="ECO:0007669"/>
    <property type="project" value="InterPro"/>
</dbReference>
<feature type="site" description="Important for catalytic activity" evidence="3">
    <location>
        <position position="142"/>
    </location>
</feature>
<dbReference type="GO" id="GO:0006631">
    <property type="term" value="P:fatty acid metabolic process"/>
    <property type="evidence" value="ECO:0007669"/>
    <property type="project" value="InterPro"/>
</dbReference>
<feature type="domain" description="3-hydroxyacyl-CoA dehydrogenase NAD binding" evidence="5">
    <location>
        <begin position="6"/>
        <end position="186"/>
    </location>
</feature>
<accession>A0A8J7V0U5</accession>
<gene>
    <name evidence="6" type="ORF">KAJ83_00210</name>
</gene>
<dbReference type="Gene3D" id="1.10.1040.10">
    <property type="entry name" value="N-(1-d-carboxylethyl)-l-norvaline Dehydrogenase, domain 2"/>
    <property type="match status" value="1"/>
</dbReference>
<dbReference type="SUPFAM" id="SSF51735">
    <property type="entry name" value="NAD(P)-binding Rossmann-fold domains"/>
    <property type="match status" value="1"/>
</dbReference>
<dbReference type="Proteomes" id="UP000672602">
    <property type="component" value="Unassembled WGS sequence"/>
</dbReference>
<dbReference type="InterPro" id="IPR006108">
    <property type="entry name" value="3HC_DH_C"/>
</dbReference>